<name>A0ABD6FG45_9PSEU</name>
<reference evidence="1 2" key="1">
    <citation type="journal article" date="2021" name="BMC Genomics">
        <title>Genome-resolved metagenome and metatranscriptome analyses of thermophilic composting reveal key bacterial players and their metabolic interactions.</title>
        <authorList>
            <person name="Braga L.P.P."/>
            <person name="Pereira R.V."/>
            <person name="Martins L.F."/>
            <person name="Moura L.M.S."/>
            <person name="Sanchez F.B."/>
            <person name="Patane J.S.L."/>
            <person name="da Silva A.M."/>
            <person name="Setubal J.C."/>
        </authorList>
    </citation>
    <scope>NUCLEOTIDE SEQUENCE [LARGE SCALE GENOMIC DNA]</scope>
    <source>
        <strain evidence="1">ZC4RG45</strain>
    </source>
</reference>
<sequence length="53" mass="5832">MIVIQLLAVVVALVVLVAMAVGPELKDWHERTPVWHDEPETTHGLAAYKSLAL</sequence>
<dbReference type="AlphaFoldDB" id="A0ABD6FG45"/>
<gene>
    <name evidence="1" type="ORF">DIU77_008645</name>
</gene>
<evidence type="ECO:0000313" key="2">
    <source>
        <dbReference type="Proteomes" id="UP000249324"/>
    </source>
</evidence>
<dbReference type="EMBL" id="QGUI02000087">
    <property type="protein sequence ID" value="MFO7192296.1"/>
    <property type="molecule type" value="Genomic_DNA"/>
</dbReference>
<comment type="caution">
    <text evidence="1">The sequence shown here is derived from an EMBL/GenBank/DDBJ whole genome shotgun (WGS) entry which is preliminary data.</text>
</comment>
<proteinExistence type="predicted"/>
<accession>A0ABD6FG45</accession>
<organism evidence="1 2">
    <name type="scientific">Thermocrispum agreste</name>
    <dbReference type="NCBI Taxonomy" id="37925"/>
    <lineage>
        <taxon>Bacteria</taxon>
        <taxon>Bacillati</taxon>
        <taxon>Actinomycetota</taxon>
        <taxon>Actinomycetes</taxon>
        <taxon>Pseudonocardiales</taxon>
        <taxon>Pseudonocardiaceae</taxon>
        <taxon>Thermocrispum</taxon>
    </lineage>
</organism>
<evidence type="ECO:0000313" key="1">
    <source>
        <dbReference type="EMBL" id="MFO7192296.1"/>
    </source>
</evidence>
<protein>
    <submittedName>
        <fullName evidence="1">Uncharacterized protein</fullName>
    </submittedName>
</protein>
<dbReference type="Proteomes" id="UP000249324">
    <property type="component" value="Unassembled WGS sequence"/>
</dbReference>